<comment type="caution">
    <text evidence="7">The sequence shown here is derived from an EMBL/GenBank/DDBJ whole genome shotgun (WGS) entry which is preliminary data.</text>
</comment>
<feature type="domain" description="Receptor ligand binding region" evidence="6">
    <location>
        <begin position="358"/>
        <end position="693"/>
    </location>
</feature>
<keyword evidence="8" id="KW-1185">Reference proteome</keyword>
<evidence type="ECO:0000256" key="4">
    <source>
        <dbReference type="ARBA" id="ARBA00023136"/>
    </source>
</evidence>
<keyword evidence="3 5" id="KW-1133">Transmembrane helix</keyword>
<dbReference type="PANTHER" id="PTHR47151">
    <property type="entry name" value="LEU/ILE/VAL-BINDING ABC TRANSPORTER SUBUNIT"/>
    <property type="match status" value="1"/>
</dbReference>
<sequence>MSSQNDAGHDPIEDVFMHVTCDRWAEKLAVTRVEHLSEDERHAFDSHVQSCSRCQELAEQYEVVDTYFYRLLLNERPSTTRKAPPLLVSRRSKGQAHHIWDLFQRTVGQRMVAFQHSLSLLLQGSGLILLLIMLGAVFFQVEVDRNRITPVALVTLLLAFTLILLGFLNDSLLRKAFLQRSSRQQNTLAWREFSLPLPAVTGEMQEGASLAGTRRRGRQRLLWDKWTWGVALCLLLIIGAVSLGWLWPLTMPTHKMSDDASGAPVGISVDGRLVFDTNRQDGDLKRQAASKIQEGDIDGARELWKQALTLDSNDAELLIYRENQLARDSLQPYFTLVVGTVFAQQHIGGARDLLQGAYVAQEEYNAQARQNHGMLLRLMIAAADYDSTSPTTIATEVVQAAQKDHTIIGVMGWSTSRSAVSSLQELTNAHLPMVSPTASSDVLTGSSPYFFRVAPPDTQQATLAARYAQDVLHAKRVVLMSDPDDAYSDSLAQAFMQHYQDSTHKLAHEPFSYTKGDLSTVERQMNDILAQKPDLIYFAGYVNEASVLLKRLPACKVNCLTVLGGDALYVQGDYSLEAFKNYGRLRFTAFAFQARSQAAHPQFFTSYGRAFDPQGQYRAGTYGYNATDADIILGYDATLVLIRASQQLQAQGQQHLTGQELQQVLRTISVQGVSGNIHFDAGGNPIAKDIVILQGREDGTTVIDHSLDH</sequence>
<dbReference type="RefSeq" id="WP_151756546.1">
    <property type="nucleotide sequence ID" value="NZ_BKZW01000001.1"/>
</dbReference>
<name>A0A5J4KQG2_9CHLR</name>
<feature type="transmembrane region" description="Helical" evidence="5">
    <location>
        <begin position="226"/>
        <end position="247"/>
    </location>
</feature>
<comment type="subcellular location">
    <subcellularLocation>
        <location evidence="1">Membrane</location>
    </subcellularLocation>
</comment>
<feature type="transmembrane region" description="Helical" evidence="5">
    <location>
        <begin position="120"/>
        <end position="139"/>
    </location>
</feature>
<reference evidence="7 8" key="1">
    <citation type="submission" date="2019-10" db="EMBL/GenBank/DDBJ databases">
        <title>Dictyobacter vulcani sp. nov., within the class Ktedonobacteria, isolated from soil of volcanic Mt. Zao.</title>
        <authorList>
            <person name="Zheng Y."/>
            <person name="Wang C.M."/>
            <person name="Sakai Y."/>
            <person name="Abe K."/>
            <person name="Yokota A."/>
            <person name="Yabe S."/>
        </authorList>
    </citation>
    <scope>NUCLEOTIDE SEQUENCE [LARGE SCALE GENOMIC DNA]</scope>
    <source>
        <strain evidence="7 8">W12</strain>
    </source>
</reference>
<proteinExistence type="predicted"/>
<evidence type="ECO:0000256" key="2">
    <source>
        <dbReference type="ARBA" id="ARBA00022692"/>
    </source>
</evidence>
<dbReference type="GO" id="GO:0016020">
    <property type="term" value="C:membrane"/>
    <property type="evidence" value="ECO:0007669"/>
    <property type="project" value="UniProtKB-SubCell"/>
</dbReference>
<keyword evidence="4 5" id="KW-0472">Membrane</keyword>
<evidence type="ECO:0000259" key="6">
    <source>
        <dbReference type="Pfam" id="PF01094"/>
    </source>
</evidence>
<dbReference type="Gene3D" id="3.40.50.2300">
    <property type="match status" value="2"/>
</dbReference>
<accession>A0A5J4KQG2</accession>
<evidence type="ECO:0000256" key="5">
    <source>
        <dbReference type="SAM" id="Phobius"/>
    </source>
</evidence>
<dbReference type="AlphaFoldDB" id="A0A5J4KQG2"/>
<dbReference type="PANTHER" id="PTHR47151:SF2">
    <property type="entry name" value="AMINO ACID BINDING PROTEIN"/>
    <property type="match status" value="1"/>
</dbReference>
<dbReference type="InterPro" id="IPR028082">
    <property type="entry name" value="Peripla_BP_I"/>
</dbReference>
<feature type="transmembrane region" description="Helical" evidence="5">
    <location>
        <begin position="151"/>
        <end position="173"/>
    </location>
</feature>
<dbReference type="Pfam" id="PF01094">
    <property type="entry name" value="ANF_receptor"/>
    <property type="match status" value="1"/>
</dbReference>
<evidence type="ECO:0000256" key="3">
    <source>
        <dbReference type="ARBA" id="ARBA00022989"/>
    </source>
</evidence>
<gene>
    <name evidence="7" type="ORF">KDW_28320</name>
</gene>
<dbReference type="Proteomes" id="UP000326912">
    <property type="component" value="Unassembled WGS sequence"/>
</dbReference>
<protein>
    <recommendedName>
        <fullName evidence="6">Receptor ligand binding region domain-containing protein</fullName>
    </recommendedName>
</protein>
<evidence type="ECO:0000313" key="7">
    <source>
        <dbReference type="EMBL" id="GER88670.1"/>
    </source>
</evidence>
<dbReference type="EMBL" id="BKZW01000001">
    <property type="protein sequence ID" value="GER88670.1"/>
    <property type="molecule type" value="Genomic_DNA"/>
</dbReference>
<dbReference type="InterPro" id="IPR001828">
    <property type="entry name" value="ANF_lig-bd_rcpt"/>
</dbReference>
<dbReference type="SUPFAM" id="SSF53822">
    <property type="entry name" value="Periplasmic binding protein-like I"/>
    <property type="match status" value="1"/>
</dbReference>
<evidence type="ECO:0000256" key="1">
    <source>
        <dbReference type="ARBA" id="ARBA00004370"/>
    </source>
</evidence>
<keyword evidence="2 5" id="KW-0812">Transmembrane</keyword>
<organism evidence="7 8">
    <name type="scientific">Dictyobacter vulcani</name>
    <dbReference type="NCBI Taxonomy" id="2607529"/>
    <lineage>
        <taxon>Bacteria</taxon>
        <taxon>Bacillati</taxon>
        <taxon>Chloroflexota</taxon>
        <taxon>Ktedonobacteria</taxon>
        <taxon>Ktedonobacterales</taxon>
        <taxon>Dictyobacteraceae</taxon>
        <taxon>Dictyobacter</taxon>
    </lineage>
</organism>
<evidence type="ECO:0000313" key="8">
    <source>
        <dbReference type="Proteomes" id="UP000326912"/>
    </source>
</evidence>